<reference evidence="3" key="1">
    <citation type="submission" date="2017-04" db="EMBL/GenBank/DDBJ databases">
        <title>Population genomics of picophytoplankton unveils novel chromosome hypervariability.</title>
        <authorList>
            <consortium name="DOE Joint Genome Institute"/>
            <person name="Blanc-Mathieu R."/>
            <person name="Krasovec M."/>
            <person name="Hebrard M."/>
            <person name="Yau S."/>
            <person name="Desgranges E."/>
            <person name="Martin J."/>
            <person name="Schackwitz W."/>
            <person name="Kuo A."/>
            <person name="Salin G."/>
            <person name="Donnadieu C."/>
            <person name="Desdevises Y."/>
            <person name="Sanchez-Ferandin S."/>
            <person name="Moreau H."/>
            <person name="Rivals E."/>
            <person name="Grigoriev I.V."/>
            <person name="Grimsley N."/>
            <person name="Eyre-Walker A."/>
            <person name="Piganeau G."/>
        </authorList>
    </citation>
    <scope>NUCLEOTIDE SEQUENCE [LARGE SCALE GENOMIC DNA]</scope>
    <source>
        <strain evidence="3">RCC 1115</strain>
    </source>
</reference>
<dbReference type="GO" id="GO:0000724">
    <property type="term" value="P:double-strand break repair via homologous recombination"/>
    <property type="evidence" value="ECO:0007669"/>
    <property type="project" value="TreeGrafter"/>
</dbReference>
<keyword evidence="1" id="KW-0234">DNA repair</keyword>
<dbReference type="Gene3D" id="3.90.1150.220">
    <property type="match status" value="1"/>
</dbReference>
<dbReference type="GO" id="GO:0005634">
    <property type="term" value="C:nucleus"/>
    <property type="evidence" value="ECO:0007669"/>
    <property type="project" value="UniProtKB-SubCell"/>
</dbReference>
<dbReference type="InterPro" id="IPR036388">
    <property type="entry name" value="WH-like_DNA-bd_sf"/>
</dbReference>
<evidence type="ECO:0000256" key="1">
    <source>
        <dbReference type="RuleBase" id="RU368018"/>
    </source>
</evidence>
<name>A0A1Y5ICR9_OSTTA</name>
<dbReference type="GO" id="GO:0008270">
    <property type="term" value="F:zinc ion binding"/>
    <property type="evidence" value="ECO:0007669"/>
    <property type="project" value="UniProtKB-KW"/>
</dbReference>
<dbReference type="eggNOG" id="KOG4718">
    <property type="taxonomic scope" value="Eukaryota"/>
</dbReference>
<comment type="catalytic activity">
    <reaction evidence="1">
        <text>S-ubiquitinyl-[E2 ubiquitin-conjugating enzyme]-L-cysteine + [acceptor protein]-L-lysine = [E2 ubiquitin-conjugating enzyme]-L-cysteine + N(6)-ubiquitinyl-[acceptor protein]-L-lysine.</text>
        <dbReference type="EC" id="2.3.2.27"/>
    </reaction>
</comment>
<accession>A0A1Y5ICR9</accession>
<keyword evidence="1" id="KW-0833">Ubl conjugation pathway</keyword>
<dbReference type="PANTHER" id="PTHR20973:SF0">
    <property type="entry name" value="NON-STRUCTURAL MAINTENANCE OF CHROMOSOMES ELEMENT 1 HOMOLOG"/>
    <property type="match status" value="1"/>
</dbReference>
<dbReference type="Proteomes" id="UP000195557">
    <property type="component" value="Unassembled WGS sequence"/>
</dbReference>
<keyword evidence="1" id="KW-0539">Nucleus</keyword>
<dbReference type="EMBL" id="KZ155778">
    <property type="protein sequence ID" value="OUS47369.1"/>
    <property type="molecule type" value="Genomic_DNA"/>
</dbReference>
<dbReference type="PANTHER" id="PTHR20973">
    <property type="entry name" value="NON-SMC ELEMENT 1-RELATED"/>
    <property type="match status" value="1"/>
</dbReference>
<evidence type="ECO:0000256" key="2">
    <source>
        <dbReference type="SAM" id="MobiDB-lite"/>
    </source>
</evidence>
<comment type="similarity">
    <text evidence="1">Belongs to the NSE1 family.</text>
</comment>
<keyword evidence="1" id="KW-0862">Zinc</keyword>
<feature type="region of interest" description="Disordered" evidence="2">
    <location>
        <begin position="1"/>
        <end position="34"/>
    </location>
</feature>
<comment type="subcellular location">
    <subcellularLocation>
        <location evidence="1">Nucleus</location>
    </subcellularLocation>
</comment>
<proteinExistence type="inferred from homology"/>
<keyword evidence="1" id="KW-0863">Zinc-finger</keyword>
<evidence type="ECO:0000313" key="3">
    <source>
        <dbReference type="EMBL" id="OUS47369.1"/>
    </source>
</evidence>
<dbReference type="GO" id="GO:0061630">
    <property type="term" value="F:ubiquitin protein ligase activity"/>
    <property type="evidence" value="ECO:0007669"/>
    <property type="project" value="UniProtKB-EC"/>
</dbReference>
<keyword evidence="1" id="KW-0808">Transferase</keyword>
<keyword evidence="1" id="KW-0233">DNA recombination</keyword>
<dbReference type="InterPro" id="IPR011513">
    <property type="entry name" value="Nse1"/>
</dbReference>
<sequence>MGSNTKRARDDTGSSPDVRTPATTPNPTTSTTKPLSLKQQCFLQALLSRGMMVVDDAEELYRRVRVDADSEANAFSKFWGDVAIALRFCDLNIRTVKYEDDGKTYMAVVNEGATEVAKLATRLSPEEIALFRVTLDEILRDDESADRGVEFMTALNYTELQPTQATRDGDTQLTQLEKQTQTVQKMSKTDKEAALNQLVDERWLSRVDGGRRLKLGPRTFLELREFVLDQAPENARKRWDKLM</sequence>
<dbReference type="GO" id="GO:0030915">
    <property type="term" value="C:Smc5-Smc6 complex"/>
    <property type="evidence" value="ECO:0007669"/>
    <property type="project" value="UniProtKB-UniRule"/>
</dbReference>
<protein>
    <recommendedName>
        <fullName evidence="1">Non-structural maintenance of chromosomes element 1 homolog</fullName>
        <ecNumber evidence="1">2.3.2.27</ecNumber>
    </recommendedName>
</protein>
<dbReference type="Gene3D" id="1.10.10.10">
    <property type="entry name" value="Winged helix-like DNA-binding domain superfamily/Winged helix DNA-binding domain"/>
    <property type="match status" value="1"/>
</dbReference>
<gene>
    <name evidence="3" type="ORF">BE221DRAFT_92592</name>
</gene>
<dbReference type="AlphaFoldDB" id="A0A1Y5ICR9"/>
<feature type="compositionally biased region" description="Low complexity" evidence="2">
    <location>
        <begin position="20"/>
        <end position="34"/>
    </location>
</feature>
<keyword evidence="1" id="KW-0479">Metal-binding</keyword>
<comment type="subunit">
    <text evidence="1">Component of the Smc5-Smc6 complex.</text>
</comment>
<dbReference type="EC" id="2.3.2.27" evidence="1"/>
<keyword evidence="1" id="KW-0227">DNA damage</keyword>
<dbReference type="Pfam" id="PF07574">
    <property type="entry name" value="SMC_Nse1"/>
    <property type="match status" value="1"/>
</dbReference>
<organism evidence="3">
    <name type="scientific">Ostreococcus tauri</name>
    <name type="common">Marine green alga</name>
    <dbReference type="NCBI Taxonomy" id="70448"/>
    <lineage>
        <taxon>Eukaryota</taxon>
        <taxon>Viridiplantae</taxon>
        <taxon>Chlorophyta</taxon>
        <taxon>Mamiellophyceae</taxon>
        <taxon>Mamiellales</taxon>
        <taxon>Bathycoccaceae</taxon>
        <taxon>Ostreococcus</taxon>
    </lineage>
</organism>